<keyword evidence="2" id="KW-1185">Reference proteome</keyword>
<name>A0ACB9N6P4_BAUVA</name>
<reference evidence="1 2" key="1">
    <citation type="journal article" date="2022" name="DNA Res.">
        <title>Chromosomal-level genome assembly of the orchid tree Bauhinia variegata (Leguminosae; Cercidoideae) supports the allotetraploid origin hypothesis of Bauhinia.</title>
        <authorList>
            <person name="Zhong Y."/>
            <person name="Chen Y."/>
            <person name="Zheng D."/>
            <person name="Pang J."/>
            <person name="Liu Y."/>
            <person name="Luo S."/>
            <person name="Meng S."/>
            <person name="Qian L."/>
            <person name="Wei D."/>
            <person name="Dai S."/>
            <person name="Zhou R."/>
        </authorList>
    </citation>
    <scope>NUCLEOTIDE SEQUENCE [LARGE SCALE GENOMIC DNA]</scope>
    <source>
        <strain evidence="1">BV-YZ2020</strain>
    </source>
</reference>
<organism evidence="1 2">
    <name type="scientific">Bauhinia variegata</name>
    <name type="common">Purple orchid tree</name>
    <name type="synonym">Phanera variegata</name>
    <dbReference type="NCBI Taxonomy" id="167791"/>
    <lineage>
        <taxon>Eukaryota</taxon>
        <taxon>Viridiplantae</taxon>
        <taxon>Streptophyta</taxon>
        <taxon>Embryophyta</taxon>
        <taxon>Tracheophyta</taxon>
        <taxon>Spermatophyta</taxon>
        <taxon>Magnoliopsida</taxon>
        <taxon>eudicotyledons</taxon>
        <taxon>Gunneridae</taxon>
        <taxon>Pentapetalae</taxon>
        <taxon>rosids</taxon>
        <taxon>fabids</taxon>
        <taxon>Fabales</taxon>
        <taxon>Fabaceae</taxon>
        <taxon>Cercidoideae</taxon>
        <taxon>Cercideae</taxon>
        <taxon>Bauhiniinae</taxon>
        <taxon>Bauhinia</taxon>
    </lineage>
</organism>
<accession>A0ACB9N6P4</accession>
<dbReference type="Proteomes" id="UP000828941">
    <property type="component" value="Chromosome 7"/>
</dbReference>
<evidence type="ECO:0000313" key="1">
    <source>
        <dbReference type="EMBL" id="KAI4332172.1"/>
    </source>
</evidence>
<sequence length="102" mass="10986">MPFGACFDATTIGKTIAGPAVPAIDLVLHKEGAKRRIYGANSMVDIGKNVVCLGFVDGGKNPRTSRGQHFGLDKVDSQSSDQHKIIRSMQFCADQHKITLSI</sequence>
<proteinExistence type="predicted"/>
<protein>
    <submittedName>
        <fullName evidence="1">Uncharacterized protein</fullName>
    </submittedName>
</protein>
<dbReference type="EMBL" id="CM039432">
    <property type="protein sequence ID" value="KAI4332172.1"/>
    <property type="molecule type" value="Genomic_DNA"/>
</dbReference>
<evidence type="ECO:0000313" key="2">
    <source>
        <dbReference type="Proteomes" id="UP000828941"/>
    </source>
</evidence>
<gene>
    <name evidence="1" type="ORF">L6164_017102</name>
</gene>
<comment type="caution">
    <text evidence="1">The sequence shown here is derived from an EMBL/GenBank/DDBJ whole genome shotgun (WGS) entry which is preliminary data.</text>
</comment>